<comment type="caution">
    <text evidence="2">The sequence shown here is derived from an EMBL/GenBank/DDBJ whole genome shotgun (WGS) entry which is preliminary data.</text>
</comment>
<evidence type="ECO:0000313" key="3">
    <source>
        <dbReference type="Proteomes" id="UP001206925"/>
    </source>
</evidence>
<keyword evidence="1" id="KW-1133">Transmembrane helix</keyword>
<dbReference type="EMBL" id="JAMZMK010006492">
    <property type="protein sequence ID" value="KAI7748662.1"/>
    <property type="molecule type" value="Genomic_DNA"/>
</dbReference>
<evidence type="ECO:0000313" key="2">
    <source>
        <dbReference type="EMBL" id="KAI7748662.1"/>
    </source>
</evidence>
<sequence length="217" mass="24712">KRFVHWCVILYALSVVLVVLTNNELLLHARHLKLSTVDYGDCCLTTTSLERERDRFFYSDTQTEKQREGGGGGCCPVVVDNLLAAYGGWPLWWSHGGLAAAALRDAFKLLDGYDEGQCSTNKSLKMAWQQCWMTTIEMVCALWNAISFSFFSDREGKTHSVSKHIPLIFSFFQYLAFMVQTCKQEWTKKSMPMVEWSCLFEALDAIEVPPRDPNGPF</sequence>
<reference evidence="2" key="1">
    <citation type="submission" date="2022-06" db="EMBL/GenBank/DDBJ databases">
        <title>Uncovering the hologenomic basis of an extraordinary plant invasion.</title>
        <authorList>
            <person name="Bieker V.C."/>
            <person name="Martin M.D."/>
            <person name="Gilbert T."/>
            <person name="Hodgins K."/>
            <person name="Battlay P."/>
            <person name="Petersen B."/>
            <person name="Wilson J."/>
        </authorList>
    </citation>
    <scope>NUCLEOTIDE SEQUENCE</scope>
    <source>
        <strain evidence="2">AA19_3_7</strain>
        <tissue evidence="2">Leaf</tissue>
    </source>
</reference>
<dbReference type="Proteomes" id="UP001206925">
    <property type="component" value="Unassembled WGS sequence"/>
</dbReference>
<keyword evidence="1" id="KW-0812">Transmembrane</keyword>
<name>A0AAD5GMQ8_AMBAR</name>
<protein>
    <submittedName>
        <fullName evidence="2">Uncharacterized protein</fullName>
    </submittedName>
</protein>
<organism evidence="2 3">
    <name type="scientific">Ambrosia artemisiifolia</name>
    <name type="common">Common ragweed</name>
    <dbReference type="NCBI Taxonomy" id="4212"/>
    <lineage>
        <taxon>Eukaryota</taxon>
        <taxon>Viridiplantae</taxon>
        <taxon>Streptophyta</taxon>
        <taxon>Embryophyta</taxon>
        <taxon>Tracheophyta</taxon>
        <taxon>Spermatophyta</taxon>
        <taxon>Magnoliopsida</taxon>
        <taxon>eudicotyledons</taxon>
        <taxon>Gunneridae</taxon>
        <taxon>Pentapetalae</taxon>
        <taxon>asterids</taxon>
        <taxon>campanulids</taxon>
        <taxon>Asterales</taxon>
        <taxon>Asteraceae</taxon>
        <taxon>Asteroideae</taxon>
        <taxon>Heliantheae alliance</taxon>
        <taxon>Heliantheae</taxon>
        <taxon>Ambrosia</taxon>
    </lineage>
</organism>
<dbReference type="AlphaFoldDB" id="A0AAD5GMQ8"/>
<feature type="transmembrane region" description="Helical" evidence="1">
    <location>
        <begin position="6"/>
        <end position="27"/>
    </location>
</feature>
<keyword evidence="1" id="KW-0472">Membrane</keyword>
<gene>
    <name evidence="2" type="ORF">M8C21_031423</name>
</gene>
<proteinExistence type="predicted"/>
<keyword evidence="3" id="KW-1185">Reference proteome</keyword>
<feature type="non-terminal residue" evidence="2">
    <location>
        <position position="217"/>
    </location>
</feature>
<evidence type="ECO:0000256" key="1">
    <source>
        <dbReference type="SAM" id="Phobius"/>
    </source>
</evidence>
<accession>A0AAD5GMQ8</accession>
<feature type="non-terminal residue" evidence="2">
    <location>
        <position position="1"/>
    </location>
</feature>